<dbReference type="Gene3D" id="1.10.287.1490">
    <property type="match status" value="1"/>
</dbReference>
<keyword evidence="2" id="KW-1185">Reference proteome</keyword>
<organism evidence="1 2">
    <name type="scientific">Paramuricea clavata</name>
    <name type="common">Red gorgonian</name>
    <name type="synonym">Violescent sea-whip</name>
    <dbReference type="NCBI Taxonomy" id="317549"/>
    <lineage>
        <taxon>Eukaryota</taxon>
        <taxon>Metazoa</taxon>
        <taxon>Cnidaria</taxon>
        <taxon>Anthozoa</taxon>
        <taxon>Octocorallia</taxon>
        <taxon>Malacalcyonacea</taxon>
        <taxon>Plexauridae</taxon>
        <taxon>Paramuricea</taxon>
    </lineage>
</organism>
<sequence length="232" mass="26899">MDETINVSVTVEQLRAAGNDASKQLFPLVKLGKYYLKKAKTTANGADFTKADAIFNAALVRSRLVNDEKSENEILQEIVDIYREFLLSLANDVEVSCVDEIRNEIDSHKEFVANERRVFKERLDEIDSCFNTTDKTEDEYKEKDEDKSEYMKKIHDMFSTMMTKLQKLDTIENNINDLKHSLEYAQAEIADLKKENKEIKSKYDMATKKINLLERDNATIQEDNRLTSEVYV</sequence>
<dbReference type="Proteomes" id="UP001152795">
    <property type="component" value="Unassembled WGS sequence"/>
</dbReference>
<dbReference type="PANTHER" id="PTHR19959:SF119">
    <property type="entry name" value="FUNGAL LIPASE-LIKE DOMAIN-CONTAINING PROTEIN"/>
    <property type="match status" value="1"/>
</dbReference>
<protein>
    <submittedName>
        <fullName evidence="1">Uncharacterized protein</fullName>
    </submittedName>
</protein>
<gene>
    <name evidence="1" type="ORF">PACLA_8A034627</name>
</gene>
<name>A0A7D9DBM9_PARCT</name>
<dbReference type="AlphaFoldDB" id="A0A7D9DBM9"/>
<reference evidence="1" key="1">
    <citation type="submission" date="2020-04" db="EMBL/GenBank/DDBJ databases">
        <authorList>
            <person name="Alioto T."/>
            <person name="Alioto T."/>
            <person name="Gomez Garrido J."/>
        </authorList>
    </citation>
    <scope>NUCLEOTIDE SEQUENCE</scope>
    <source>
        <strain evidence="1">A484AB</strain>
    </source>
</reference>
<dbReference type="PANTHER" id="PTHR19959">
    <property type="entry name" value="KINESIN LIGHT CHAIN"/>
    <property type="match status" value="1"/>
</dbReference>
<proteinExistence type="predicted"/>
<evidence type="ECO:0000313" key="2">
    <source>
        <dbReference type="Proteomes" id="UP001152795"/>
    </source>
</evidence>
<comment type="caution">
    <text evidence="1">The sequence shown here is derived from an EMBL/GenBank/DDBJ whole genome shotgun (WGS) entry which is preliminary data.</text>
</comment>
<dbReference type="EMBL" id="CACRXK020000357">
    <property type="protein sequence ID" value="CAB3981151.1"/>
    <property type="molecule type" value="Genomic_DNA"/>
</dbReference>
<accession>A0A7D9DBM9</accession>
<dbReference type="OrthoDB" id="10260758at2759"/>
<evidence type="ECO:0000313" key="1">
    <source>
        <dbReference type="EMBL" id="CAB3981151.1"/>
    </source>
</evidence>